<reference evidence="2" key="1">
    <citation type="submission" date="2021-01" db="EMBL/GenBank/DDBJ databases">
        <authorList>
            <consortium name="Genoscope - CEA"/>
            <person name="William W."/>
        </authorList>
    </citation>
    <scope>NUCLEOTIDE SEQUENCE</scope>
</reference>
<protein>
    <submittedName>
        <fullName evidence="2">Uncharacterized protein</fullName>
    </submittedName>
</protein>
<keyword evidence="1" id="KW-0472">Membrane</keyword>
<keyword evidence="1" id="KW-1133">Transmembrane helix</keyword>
<keyword evidence="1" id="KW-0812">Transmembrane</keyword>
<evidence type="ECO:0000313" key="3">
    <source>
        <dbReference type="Proteomes" id="UP000688137"/>
    </source>
</evidence>
<feature type="transmembrane region" description="Helical" evidence="1">
    <location>
        <begin position="84"/>
        <end position="110"/>
    </location>
</feature>
<dbReference type="EMBL" id="CAJJDM010000066">
    <property type="protein sequence ID" value="CAD8080938.1"/>
    <property type="molecule type" value="Genomic_DNA"/>
</dbReference>
<comment type="caution">
    <text evidence="2">The sequence shown here is derived from an EMBL/GenBank/DDBJ whole genome shotgun (WGS) entry which is preliminary data.</text>
</comment>
<sequence length="165" mass="19364">MEEIQEYIQLNLTFRIIPLDKENNHIKALDGSKCTLKSRGIKNGREKEFLNNFDTITQKLGFLNNEQSKKGYFWEIFKILEKGLIIIFLTFYGDLIIIKRAYVFTIVFIYQVLTRKQYSQHIPQLNLIYELGTLICGASKVISIKIYQADQSYNFSFLYLSHSAK</sequence>
<accession>A0A8S1MKM5</accession>
<keyword evidence="3" id="KW-1185">Reference proteome</keyword>
<evidence type="ECO:0000256" key="1">
    <source>
        <dbReference type="SAM" id="Phobius"/>
    </source>
</evidence>
<name>A0A8S1MKM5_PARPR</name>
<evidence type="ECO:0000313" key="2">
    <source>
        <dbReference type="EMBL" id="CAD8080938.1"/>
    </source>
</evidence>
<dbReference type="Proteomes" id="UP000688137">
    <property type="component" value="Unassembled WGS sequence"/>
</dbReference>
<dbReference type="AlphaFoldDB" id="A0A8S1MKM5"/>
<gene>
    <name evidence="2" type="ORF">PPRIM_AZ9-3.1.T0640240</name>
</gene>
<organism evidence="2 3">
    <name type="scientific">Paramecium primaurelia</name>
    <dbReference type="NCBI Taxonomy" id="5886"/>
    <lineage>
        <taxon>Eukaryota</taxon>
        <taxon>Sar</taxon>
        <taxon>Alveolata</taxon>
        <taxon>Ciliophora</taxon>
        <taxon>Intramacronucleata</taxon>
        <taxon>Oligohymenophorea</taxon>
        <taxon>Peniculida</taxon>
        <taxon>Parameciidae</taxon>
        <taxon>Paramecium</taxon>
    </lineage>
</organism>
<dbReference type="PANTHER" id="PTHR11319:SF35">
    <property type="entry name" value="OUTER MEMBRANE PROTEIN PMPC-RELATED"/>
    <property type="match status" value="1"/>
</dbReference>
<dbReference type="PANTHER" id="PTHR11319">
    <property type="entry name" value="G PROTEIN-COUPLED RECEPTOR-RELATED"/>
    <property type="match status" value="1"/>
</dbReference>
<proteinExistence type="predicted"/>